<protein>
    <recommendedName>
        <fullName evidence="4">NACHT domain-containing protein</fullName>
    </recommendedName>
</protein>
<gene>
    <name evidence="2" type="ORF">VNI00_016657</name>
</gene>
<organism evidence="2 3">
    <name type="scientific">Paramarasmius palmivorus</name>
    <dbReference type="NCBI Taxonomy" id="297713"/>
    <lineage>
        <taxon>Eukaryota</taxon>
        <taxon>Fungi</taxon>
        <taxon>Dikarya</taxon>
        <taxon>Basidiomycota</taxon>
        <taxon>Agaricomycotina</taxon>
        <taxon>Agaricomycetes</taxon>
        <taxon>Agaricomycetidae</taxon>
        <taxon>Agaricales</taxon>
        <taxon>Marasmiineae</taxon>
        <taxon>Marasmiaceae</taxon>
        <taxon>Paramarasmius</taxon>
    </lineage>
</organism>
<name>A0AAW0BC51_9AGAR</name>
<feature type="compositionally biased region" description="Polar residues" evidence="1">
    <location>
        <begin position="882"/>
        <end position="898"/>
    </location>
</feature>
<evidence type="ECO:0000313" key="3">
    <source>
        <dbReference type="Proteomes" id="UP001383192"/>
    </source>
</evidence>
<evidence type="ECO:0000256" key="1">
    <source>
        <dbReference type="SAM" id="MobiDB-lite"/>
    </source>
</evidence>
<dbReference type="PANTHER" id="PTHR10039">
    <property type="entry name" value="AMELOGENIN"/>
    <property type="match status" value="1"/>
</dbReference>
<evidence type="ECO:0000313" key="2">
    <source>
        <dbReference type="EMBL" id="KAK7023571.1"/>
    </source>
</evidence>
<proteinExistence type="predicted"/>
<dbReference type="Proteomes" id="UP001383192">
    <property type="component" value="Unassembled WGS sequence"/>
</dbReference>
<keyword evidence="3" id="KW-1185">Reference proteome</keyword>
<feature type="region of interest" description="Disordered" evidence="1">
    <location>
        <begin position="875"/>
        <end position="933"/>
    </location>
</feature>
<evidence type="ECO:0008006" key="4">
    <source>
        <dbReference type="Google" id="ProtNLM"/>
    </source>
</evidence>
<comment type="caution">
    <text evidence="2">The sequence shown here is derived from an EMBL/GenBank/DDBJ whole genome shotgun (WGS) entry which is preliminary data.</text>
</comment>
<sequence length="1036" mass="116185">MSSLSAIPLATHTADTGDDPRGLIVDGNDALPVLDRLGIQAEPQQFPDKVNRALDDTSTFAAPQTASQIEDRNPRIIDDVSKQPVAKGDVDLEMEKLKRKTEKHELIYQTTDNIIAVLNDLSEVHEIARAASIVVSGIYQIITARHKQNKEIVALYDVMLATYKIAVEKDALNEGGDFSELFDEIVWQSEECYVFLSNYAIKGRLSQVMDFWDTSSKIADFNRAFEGLQRRFVSNQVEVTTVTLLSMQKVVASIGESPITFFTLEIGLTAYVLSAGAETTTSPIFLTTVGTKVSLPLGNPSRLAAFIRFDRSLYNNAGTFVKDLAYLLGRFDERFEKPIAEVMDRSPQISQNTELHTQVTKLLINPLRGLGSEIAKEGRIVILADGIDECSRRDRTETNFREQLLELFRRNIFQSLPFLRFVLASRPEEDIVRYLEDCAHIHPFPLDHNSPETKSDILYFLERSFRRPAFNFLTEAEKCTHLGYLAERASGLFIWAATVIRFIEENPRKRLKLFTDNDPPTNAMHALEVLYNTALESLVAEGDDDIRQDICIALGFVMACSAQPFGKKIPFQVLHCLMEYVDPVNGGGIADIFQKLRSLVIIEDGSYQLLHKSFDDFLSSEKRAGLWYIDMEKHSMILAAAMISCTMHHLDPAKGLMDGDSFPSDLYRFAREGPTWGLKLHRNSSPYKDLQQRLETFLFGHVICWLRSCHIDLSGRNHLKLFGTECAAKAKQNHDNSGLIQKAWLGASRLQSLSVDNVRVEEFFHIMLHDAARDGKVTETNGEGQREWQVDNIYMHVLTEMAGGSHIYEDILAMLETNPIPPVESLGPETKIPIKIVSQGRIWIKPGFVLYGDEQSTMEHIVWCRGKQLELISARMEPPPSGDQNSTTDSLTKANQKPSLPLKENFTWRSAESSEENGGEKSTGSSTDANRKPRIMFIAPLKEKDFIFWNANPSKKNVNGNSAAGSSTHATQEPTSKSIVPLKEADFTLWSIDSSTYVEQKPATESTGQLKVEHFTLWSAESQNGHGVSWGSLSPS</sequence>
<feature type="region of interest" description="Disordered" evidence="1">
    <location>
        <begin position="1"/>
        <end position="21"/>
    </location>
</feature>
<reference evidence="2 3" key="1">
    <citation type="submission" date="2024-01" db="EMBL/GenBank/DDBJ databases">
        <title>A draft genome for a cacao thread blight-causing isolate of Paramarasmius palmivorus.</title>
        <authorList>
            <person name="Baruah I.K."/>
            <person name="Bukari Y."/>
            <person name="Amoako-Attah I."/>
            <person name="Meinhardt L.W."/>
            <person name="Bailey B.A."/>
            <person name="Cohen S.P."/>
        </authorList>
    </citation>
    <scope>NUCLEOTIDE SEQUENCE [LARGE SCALE GENOMIC DNA]</scope>
    <source>
        <strain evidence="2 3">GH-12</strain>
    </source>
</reference>
<dbReference type="AlphaFoldDB" id="A0AAW0BC51"/>
<accession>A0AAW0BC51</accession>
<dbReference type="EMBL" id="JAYKXP010000135">
    <property type="protein sequence ID" value="KAK7023571.1"/>
    <property type="molecule type" value="Genomic_DNA"/>
</dbReference>